<dbReference type="Pfam" id="PF14278">
    <property type="entry name" value="TetR_C_8"/>
    <property type="match status" value="1"/>
</dbReference>
<dbReference type="AlphaFoldDB" id="A0A3S4L190"/>
<feature type="DNA-binding region" description="H-T-H motif" evidence="2">
    <location>
        <begin position="31"/>
        <end position="50"/>
    </location>
</feature>
<dbReference type="KEGG" id="svf:NCTC3166_01431"/>
<dbReference type="PANTHER" id="PTHR43479:SF7">
    <property type="entry name" value="TETR-FAMILY TRANSCRIPTIONAL REGULATOR"/>
    <property type="match status" value="1"/>
</dbReference>
<dbReference type="PANTHER" id="PTHR43479">
    <property type="entry name" value="ACREF/ENVCD OPERON REPRESSOR-RELATED"/>
    <property type="match status" value="1"/>
</dbReference>
<organism evidence="4 5">
    <name type="scientific">Streptococcus viridans</name>
    <dbReference type="NCBI Taxonomy" id="78535"/>
    <lineage>
        <taxon>Bacteria</taxon>
        <taxon>Bacillati</taxon>
        <taxon>Bacillota</taxon>
        <taxon>Bacilli</taxon>
        <taxon>Lactobacillales</taxon>
        <taxon>Streptococcaceae</taxon>
        <taxon>Streptococcus</taxon>
    </lineage>
</organism>
<dbReference type="Gene3D" id="1.10.357.10">
    <property type="entry name" value="Tetracycline Repressor, domain 2"/>
    <property type="match status" value="1"/>
</dbReference>
<protein>
    <submittedName>
        <fullName evidence="4">TetR family regulatory protein</fullName>
    </submittedName>
</protein>
<dbReference type="Pfam" id="PF00440">
    <property type="entry name" value="TetR_N"/>
    <property type="match status" value="1"/>
</dbReference>
<keyword evidence="5" id="KW-1185">Reference proteome</keyword>
<dbReference type="RefSeq" id="WP_126404614.1">
    <property type="nucleotide sequence ID" value="NZ_LR134266.1"/>
</dbReference>
<evidence type="ECO:0000256" key="2">
    <source>
        <dbReference type="PROSITE-ProRule" id="PRU00335"/>
    </source>
</evidence>
<dbReference type="EMBL" id="LR134266">
    <property type="protein sequence ID" value="VED67602.1"/>
    <property type="molecule type" value="Genomic_DNA"/>
</dbReference>
<dbReference type="Proteomes" id="UP000270025">
    <property type="component" value="Chromosome"/>
</dbReference>
<evidence type="ECO:0000313" key="5">
    <source>
        <dbReference type="Proteomes" id="UP000270025"/>
    </source>
</evidence>
<accession>A0A3S4L190</accession>
<proteinExistence type="predicted"/>
<dbReference type="PROSITE" id="PS50977">
    <property type="entry name" value="HTH_TETR_2"/>
    <property type="match status" value="1"/>
</dbReference>
<evidence type="ECO:0000313" key="4">
    <source>
        <dbReference type="EMBL" id="VED67602.1"/>
    </source>
</evidence>
<keyword evidence="1 2" id="KW-0238">DNA-binding</keyword>
<feature type="domain" description="HTH tetR-type" evidence="3">
    <location>
        <begin position="8"/>
        <end position="68"/>
    </location>
</feature>
<dbReference type="InterPro" id="IPR001647">
    <property type="entry name" value="HTH_TetR"/>
</dbReference>
<sequence length="186" mass="21495">MTRKKRKTNSKNAIRSALSRLLLEQSLESLTISQLTKEAGINRGTFYLHYVDKQDMFNQLKSELLGELGELFATSTVNRANFLASLQYIQDNYDFIYALMQMDYQEFHIIMKNFTLQLLDDTPHAKEHLVNKFQIPYKYAVEIFVATIEAVITKWLSTGAKEEPIEIATVVLSVTDFTTWNQPITE</sequence>
<dbReference type="InterPro" id="IPR009057">
    <property type="entry name" value="Homeodomain-like_sf"/>
</dbReference>
<gene>
    <name evidence="4" type="ORF">NCTC3166_01431</name>
</gene>
<name>A0A3S4L190_9STRE</name>
<reference evidence="4 5" key="1">
    <citation type="submission" date="2018-12" db="EMBL/GenBank/DDBJ databases">
        <authorList>
            <consortium name="Pathogen Informatics"/>
        </authorList>
    </citation>
    <scope>NUCLEOTIDE SEQUENCE [LARGE SCALE GENOMIC DNA]</scope>
    <source>
        <strain evidence="4 5">NCTC3166</strain>
    </source>
</reference>
<dbReference type="SUPFAM" id="SSF46689">
    <property type="entry name" value="Homeodomain-like"/>
    <property type="match status" value="1"/>
</dbReference>
<dbReference type="InterPro" id="IPR039532">
    <property type="entry name" value="TetR_C_Firmicutes"/>
</dbReference>
<dbReference type="InterPro" id="IPR050624">
    <property type="entry name" value="HTH-type_Tx_Regulator"/>
</dbReference>
<dbReference type="GO" id="GO:0003677">
    <property type="term" value="F:DNA binding"/>
    <property type="evidence" value="ECO:0007669"/>
    <property type="project" value="UniProtKB-UniRule"/>
</dbReference>
<evidence type="ECO:0000256" key="1">
    <source>
        <dbReference type="ARBA" id="ARBA00023125"/>
    </source>
</evidence>
<evidence type="ECO:0000259" key="3">
    <source>
        <dbReference type="PROSITE" id="PS50977"/>
    </source>
</evidence>